<dbReference type="AlphaFoldDB" id="A0A2T0LEL5"/>
<dbReference type="Proteomes" id="UP000237797">
    <property type="component" value="Unassembled WGS sequence"/>
</dbReference>
<comment type="caution">
    <text evidence="2">The sequence shown here is derived from an EMBL/GenBank/DDBJ whole genome shotgun (WGS) entry which is preliminary data.</text>
</comment>
<sequence>MNKLNLGQQPNPGQLDFIRSLLENQARINPLQMQPDVGNVVAKIPELIQSVLQSVAGISTLKSSGNTPPAAMNLLNMAKNLPVNTNPMAPANPDLTAQTLKGGEKHGLP</sequence>
<proteinExistence type="predicted"/>
<feature type="region of interest" description="Disordered" evidence="1">
    <location>
        <begin position="84"/>
        <end position="109"/>
    </location>
</feature>
<gene>
    <name evidence="2" type="ORF">CLV97_11243</name>
</gene>
<evidence type="ECO:0000256" key="1">
    <source>
        <dbReference type="SAM" id="MobiDB-lite"/>
    </source>
</evidence>
<dbReference type="OrthoDB" id="9834590at2"/>
<reference evidence="2 3" key="1">
    <citation type="submission" date="2018-03" db="EMBL/GenBank/DDBJ databases">
        <title>Genomic Encyclopedia of Archaeal and Bacterial Type Strains, Phase II (KMG-II): from individual species to whole genera.</title>
        <authorList>
            <person name="Goeker M."/>
        </authorList>
    </citation>
    <scope>NUCLEOTIDE SEQUENCE [LARGE SCALE GENOMIC DNA]</scope>
    <source>
        <strain evidence="2 3">DSM 44946</strain>
    </source>
</reference>
<dbReference type="EMBL" id="PVNE01000012">
    <property type="protein sequence ID" value="PRX40565.1"/>
    <property type="molecule type" value="Genomic_DNA"/>
</dbReference>
<dbReference type="RefSeq" id="WP_146130451.1">
    <property type="nucleotide sequence ID" value="NZ_PVNE01000012.1"/>
</dbReference>
<keyword evidence="3" id="KW-1185">Reference proteome</keyword>
<evidence type="ECO:0000313" key="3">
    <source>
        <dbReference type="Proteomes" id="UP000237797"/>
    </source>
</evidence>
<protein>
    <submittedName>
        <fullName evidence="2">Uncharacterized protein</fullName>
    </submittedName>
</protein>
<name>A0A2T0LEL5_9BACL</name>
<evidence type="ECO:0000313" key="2">
    <source>
        <dbReference type="EMBL" id="PRX40565.1"/>
    </source>
</evidence>
<accession>A0A2T0LEL5</accession>
<organism evidence="2 3">
    <name type="scientific">Planifilum fimeticola</name>
    <dbReference type="NCBI Taxonomy" id="201975"/>
    <lineage>
        <taxon>Bacteria</taxon>
        <taxon>Bacillati</taxon>
        <taxon>Bacillota</taxon>
        <taxon>Bacilli</taxon>
        <taxon>Bacillales</taxon>
        <taxon>Thermoactinomycetaceae</taxon>
        <taxon>Planifilum</taxon>
    </lineage>
</organism>